<evidence type="ECO:0000256" key="1">
    <source>
        <dbReference type="SAM" id="SignalP"/>
    </source>
</evidence>
<proteinExistence type="predicted"/>
<feature type="chain" id="PRO_5036164651" evidence="1">
    <location>
        <begin position="20"/>
        <end position="215"/>
    </location>
</feature>
<protein>
    <submittedName>
        <fullName evidence="2">Uncharacterized protein</fullName>
    </submittedName>
</protein>
<comment type="caution">
    <text evidence="2">The sequence shown here is derived from an EMBL/GenBank/DDBJ whole genome shotgun (WGS) entry which is preliminary data.</text>
</comment>
<evidence type="ECO:0000313" key="3">
    <source>
        <dbReference type="EMBL" id="KAE9351496.1"/>
    </source>
</evidence>
<sequence length="215" mass="24012">MVAPLLAVVLLFRSKGAFSDLPHVVNSVSLFLDSSVELPLCEACKLGSIKLLDRIWDSSENFANCTHNFRMGTFTIRKFIRTDKHYRQHQFTFSMLLIVKEQNLEMVQWLADKFQGCRVIVDVVMAAAESGSTEILQFFYDQDNSSLDESLRVKMGLQVEWTGGALSSAASAGHGDVVWWLHSHIVTGFCHMVAIACARWPISTLHCLVDTALSA</sequence>
<keyword evidence="4" id="KW-1185">Reference proteome</keyword>
<evidence type="ECO:0000313" key="2">
    <source>
        <dbReference type="EMBL" id="KAE8996714.1"/>
    </source>
</evidence>
<feature type="signal peptide" evidence="1">
    <location>
        <begin position="1"/>
        <end position="19"/>
    </location>
</feature>
<dbReference type="InterPro" id="IPR052050">
    <property type="entry name" value="SecEffector_AnkRepeat"/>
</dbReference>
<dbReference type="PANTHER" id="PTHR46586">
    <property type="entry name" value="ANKYRIN REPEAT-CONTAINING PROTEIN"/>
    <property type="match status" value="1"/>
</dbReference>
<name>A0A6A3JWX4_9STRA</name>
<accession>A0A6A3JWX4</accession>
<evidence type="ECO:0000313" key="5">
    <source>
        <dbReference type="Proteomes" id="UP000435112"/>
    </source>
</evidence>
<dbReference type="OrthoDB" id="128754at2759"/>
<dbReference type="EMBL" id="QXFT01000190">
    <property type="protein sequence ID" value="KAE9351496.1"/>
    <property type="molecule type" value="Genomic_DNA"/>
</dbReference>
<organism evidence="2 5">
    <name type="scientific">Phytophthora rubi</name>
    <dbReference type="NCBI Taxonomy" id="129364"/>
    <lineage>
        <taxon>Eukaryota</taxon>
        <taxon>Sar</taxon>
        <taxon>Stramenopiles</taxon>
        <taxon>Oomycota</taxon>
        <taxon>Peronosporomycetes</taxon>
        <taxon>Peronosporales</taxon>
        <taxon>Peronosporaceae</taxon>
        <taxon>Phytophthora</taxon>
    </lineage>
</organism>
<dbReference type="SUPFAM" id="SSF140860">
    <property type="entry name" value="Pseudo ankyrin repeat-like"/>
    <property type="match status" value="1"/>
</dbReference>
<dbReference type="Proteomes" id="UP000435112">
    <property type="component" value="Unassembled WGS sequence"/>
</dbReference>
<reference evidence="2 5" key="1">
    <citation type="submission" date="2018-09" db="EMBL/GenBank/DDBJ databases">
        <title>Genomic investigation of the strawberry pathogen Phytophthora fragariae indicates pathogenicity is determined by transcriptional variation in three key races.</title>
        <authorList>
            <person name="Adams T.M."/>
            <person name="Armitage A.D."/>
            <person name="Sobczyk M.K."/>
            <person name="Bates H.J."/>
            <person name="Dunwell J.M."/>
            <person name="Nellist C.F."/>
            <person name="Harrison R.J."/>
        </authorList>
    </citation>
    <scope>NUCLEOTIDE SEQUENCE [LARGE SCALE GENOMIC DNA]</scope>
    <source>
        <strain evidence="2 5">SCRP324</strain>
        <strain evidence="3 4">SCRP333</strain>
    </source>
</reference>
<keyword evidence="1" id="KW-0732">Signal</keyword>
<dbReference type="PANTHER" id="PTHR46586:SF3">
    <property type="entry name" value="ANKYRIN REPEAT-CONTAINING PROTEIN"/>
    <property type="match status" value="1"/>
</dbReference>
<dbReference type="AlphaFoldDB" id="A0A6A3JWX4"/>
<dbReference type="Proteomes" id="UP000434957">
    <property type="component" value="Unassembled WGS sequence"/>
</dbReference>
<gene>
    <name evidence="2" type="ORF">PR002_g19244</name>
    <name evidence="3" type="ORF">PR003_g4862</name>
</gene>
<dbReference type="EMBL" id="QXFU01001721">
    <property type="protein sequence ID" value="KAE8996714.1"/>
    <property type="molecule type" value="Genomic_DNA"/>
</dbReference>
<evidence type="ECO:0000313" key="4">
    <source>
        <dbReference type="Proteomes" id="UP000434957"/>
    </source>
</evidence>